<feature type="chain" id="PRO_5046094085" description="SMB domain-containing protein" evidence="3">
    <location>
        <begin position="27"/>
        <end position="440"/>
    </location>
</feature>
<dbReference type="Proteomes" id="UP001164746">
    <property type="component" value="Chromosome 6"/>
</dbReference>
<dbReference type="PANTHER" id="PTHR45902:SF3">
    <property type="entry name" value="G-PROTEIN COUPLED RECEPTORS FAMILY 2 PROFILE 2 DOMAIN-CONTAINING PROTEIN"/>
    <property type="match status" value="1"/>
</dbReference>
<feature type="transmembrane region" description="Helical" evidence="2">
    <location>
        <begin position="411"/>
        <end position="432"/>
    </location>
</feature>
<gene>
    <name evidence="5" type="ORF">MAR_017894</name>
</gene>
<feature type="signal peptide" evidence="3">
    <location>
        <begin position="1"/>
        <end position="26"/>
    </location>
</feature>
<dbReference type="InterPro" id="IPR053231">
    <property type="entry name" value="GPCR_LN-TM7"/>
</dbReference>
<evidence type="ECO:0000256" key="1">
    <source>
        <dbReference type="ARBA" id="ARBA00023157"/>
    </source>
</evidence>
<dbReference type="InterPro" id="IPR001212">
    <property type="entry name" value="Somatomedin_B_dom"/>
</dbReference>
<dbReference type="EMBL" id="CP111017">
    <property type="protein sequence ID" value="WAR07936.1"/>
    <property type="molecule type" value="Genomic_DNA"/>
</dbReference>
<dbReference type="Gene3D" id="1.20.1070.10">
    <property type="entry name" value="Rhodopsin 7-helix transmembrane proteins"/>
    <property type="match status" value="1"/>
</dbReference>
<keyword evidence="1" id="KW-1015">Disulfide bond</keyword>
<proteinExistence type="predicted"/>
<evidence type="ECO:0000313" key="5">
    <source>
        <dbReference type="EMBL" id="WAR07936.1"/>
    </source>
</evidence>
<keyword evidence="2" id="KW-1133">Transmembrane helix</keyword>
<protein>
    <recommendedName>
        <fullName evidence="4">SMB domain-containing protein</fullName>
    </recommendedName>
</protein>
<dbReference type="PANTHER" id="PTHR45902">
    <property type="entry name" value="LATROPHILIN RECEPTOR-LIKE PROTEIN A"/>
    <property type="match status" value="1"/>
</dbReference>
<name>A0ABY7EGK9_MYAAR</name>
<keyword evidence="3" id="KW-0732">Signal</keyword>
<evidence type="ECO:0000313" key="6">
    <source>
        <dbReference type="Proteomes" id="UP001164746"/>
    </source>
</evidence>
<evidence type="ECO:0000256" key="2">
    <source>
        <dbReference type="SAM" id="Phobius"/>
    </source>
</evidence>
<keyword evidence="6" id="KW-1185">Reference proteome</keyword>
<keyword evidence="2" id="KW-0472">Membrane</keyword>
<evidence type="ECO:0000256" key="3">
    <source>
        <dbReference type="SAM" id="SignalP"/>
    </source>
</evidence>
<feature type="domain" description="SMB" evidence="4">
    <location>
        <begin position="43"/>
        <end position="89"/>
    </location>
</feature>
<feature type="transmembrane region" description="Helical" evidence="2">
    <location>
        <begin position="374"/>
        <end position="399"/>
    </location>
</feature>
<dbReference type="PROSITE" id="PS50958">
    <property type="entry name" value="SMB_2"/>
    <property type="match status" value="1"/>
</dbReference>
<keyword evidence="2" id="KW-0812">Transmembrane</keyword>
<sequence length="440" mass="49963">MMSSMRLGLGMRVLLCIGFEIFVTTAQNTVKGIPDSFTSAIFNSTECAPRKTCAGNLTFPDINCNCDPLCTIFNDCCVDINSTDVDDISKFDKSFFKCRQLRDLKGEKEYYLVSHCQVDWENDNIRMLCELDTVSDDFLVQTPVTKLEGIKITFKNRMSCEFQTLNIDTALLNLISSCGEHSDDLLAESCKNAQYYMVIQYSTSSTQLYRNEFCAECHGASVTALSCKLFKSKPIVIHYYDYSVLVDLNQERIMSSSYFRNASEPQCSDREVYDYKYDICREILCPHNLKPKNGQCVQNSAGTREGSCTWSKLLPSEYEIDDSQMLTIVDTQLRLNNSQYLKNESKIFICKKEAQLCTGNCKNDDRFTYVSVEFSITIVGLLLVIISFVSLLLTLLIYGAFQTLRNTPGKIVIFLAVSLIMGQLSFLVSMFVEHIPYFVK</sequence>
<evidence type="ECO:0000259" key="4">
    <source>
        <dbReference type="PROSITE" id="PS50958"/>
    </source>
</evidence>
<reference evidence="5" key="1">
    <citation type="submission" date="2022-11" db="EMBL/GenBank/DDBJ databases">
        <title>Centuries of genome instability and evolution in soft-shell clam transmissible cancer (bioRxiv).</title>
        <authorList>
            <person name="Hart S.F.M."/>
            <person name="Yonemitsu M.A."/>
            <person name="Giersch R.M."/>
            <person name="Beal B.F."/>
            <person name="Arriagada G."/>
            <person name="Davis B.W."/>
            <person name="Ostrander E.A."/>
            <person name="Goff S.P."/>
            <person name="Metzger M.J."/>
        </authorList>
    </citation>
    <scope>NUCLEOTIDE SEQUENCE</scope>
    <source>
        <strain evidence="5">MELC-2E11</strain>
        <tissue evidence="5">Siphon/mantle</tissue>
    </source>
</reference>
<accession>A0ABY7EGK9</accession>
<organism evidence="5 6">
    <name type="scientific">Mya arenaria</name>
    <name type="common">Soft-shell clam</name>
    <dbReference type="NCBI Taxonomy" id="6604"/>
    <lineage>
        <taxon>Eukaryota</taxon>
        <taxon>Metazoa</taxon>
        <taxon>Spiralia</taxon>
        <taxon>Lophotrochozoa</taxon>
        <taxon>Mollusca</taxon>
        <taxon>Bivalvia</taxon>
        <taxon>Autobranchia</taxon>
        <taxon>Heteroconchia</taxon>
        <taxon>Euheterodonta</taxon>
        <taxon>Imparidentia</taxon>
        <taxon>Neoheterodontei</taxon>
        <taxon>Myida</taxon>
        <taxon>Myoidea</taxon>
        <taxon>Myidae</taxon>
        <taxon>Mya</taxon>
    </lineage>
</organism>